<dbReference type="InterPro" id="IPR029347">
    <property type="entry name" value="Raptor_N"/>
</dbReference>
<dbReference type="PRINTS" id="PR01547">
    <property type="entry name" value="YEAST176DUF"/>
</dbReference>
<dbReference type="GO" id="GO:0010506">
    <property type="term" value="P:regulation of autophagy"/>
    <property type="evidence" value="ECO:0007669"/>
    <property type="project" value="TreeGrafter"/>
</dbReference>
<keyword evidence="2" id="KW-0677">Repeat</keyword>
<dbReference type="GO" id="GO:0038202">
    <property type="term" value="P:TORC1 signaling"/>
    <property type="evidence" value="ECO:0007669"/>
    <property type="project" value="TreeGrafter"/>
</dbReference>
<dbReference type="Proteomes" id="UP000218231">
    <property type="component" value="Unassembled WGS sequence"/>
</dbReference>
<gene>
    <name evidence="5" type="ORF">WR25_13432</name>
</gene>
<dbReference type="EMBL" id="LIAE01008670">
    <property type="protein sequence ID" value="PAV73012.1"/>
    <property type="molecule type" value="Genomic_DNA"/>
</dbReference>
<comment type="caution">
    <text evidence="5">The sequence shown here is derived from an EMBL/GenBank/DDBJ whole genome shotgun (WGS) entry which is preliminary data.</text>
</comment>
<evidence type="ECO:0000256" key="1">
    <source>
        <dbReference type="ARBA" id="ARBA00022574"/>
    </source>
</evidence>
<sequence length="1261" mass="144315">MDIPLNENETDKHDHSNHGITLLEKQTNVVTRFFQENRHVDEIVGMREELQQKDAWKRYSKDRMKTVSVALVMCLHIGVDPPDSGPKPNPRAKLEMWFDPFSCSPNKAATKITQALQKAYEKWQPRARYKHLIDPTIDDVKSLCTSMRRNSKEDRVLFHYNGHGVPRPTQNGEIWVFNKSFTQYIPLSIYDLQAWMSSPSIYVWDCSAAEVIVNSFNRFADDHVREWQKEFDDFQELGNLPLPPITSHMTQDEQAEKLNFDKKRPRFKDCIQLGACRADEFLPTNPDLPADLFTACLTSPIQTSVLWYLIKTGRKKQFSDTILDEIPGQAVDRRSVMGELNWIFTAITDTIAWNSLPRDDFHKLFRQDLLLASLFRSFLLAEKVMSAHGCNVVSSPSLPSTSDHPLWESWEYTLDLTLKYLANLQSAKDKDYLSVGRDHFYRSSHELSYLIDFNYNTPTEQQHSWFFIEQLNAFEIWLDYGVDRNKPPQQLPIVLQVLLSQAHRLRALELLAKFLDLGQWAIDFSLSVGIFPYVLKLLQSNTKELRPWLSFIWAKILAVEPNYQTELFKENGEDAPQGTPQRTVKTEQLRFLYFANYLEDHETPPRQKVVPAFIIAILNNTKEAQKNFTDRGFINSAIGLLTGPEAHQFRLLKVWLLIGIGRLWAEYDDARWQAVRLDSYSKVFKELKNVSPEVRAAAIYALGCLVRNKSEYNEHAFYIDQQVSDEICKCTRDGAALVREELVVALQWYILEFEDRFAKMILNLMDKLGIDLEDDDREIEKADDAMTVTDKNGRLLNGNERSPSAFGMNIERQSSYRKMRNSHSVNGYYAEEPIRRSGSLYVDSEFNIVNSDPSDISFRNRAISQIEALEKRTFTEPLERTWLSLLRLSLDPINKIARMAQALVKKVEAHAISEKKKLASKISVNLSNYIDEKYQSSEVDDDPIETEEAAGGNNEVRFIVGSPLGPMEGSPTDRDMVDHASPRVPSPAPSSGGSSSRTHPVKPSIHSRNSSKAAKDTSIDNIRRRVVQQPFTPKRNMMKGQFSTAATASTAETKKREQLQPIVKTHFVDWCSKVFAAPILHLIHGNLTDADNLTDDRAITQTNMTDWAEHMEEAQKQLAESEFDGRKPCDSQLVAARIPPSKTGKLTLAMSLLRKYIYACDGEQVYMIRNDSQKTEIARHFKCAADSPFTTDQTTSLILINSRSKEMLMCGSQNGIVRVWDPQFSIHSQEFEGVPNLVSASLPLNDQFRQSYSPENTTIYE</sequence>
<feature type="region of interest" description="Disordered" evidence="3">
    <location>
        <begin position="936"/>
        <end position="1022"/>
    </location>
</feature>
<dbReference type="GO" id="GO:0030307">
    <property type="term" value="P:positive regulation of cell growth"/>
    <property type="evidence" value="ECO:0007669"/>
    <property type="project" value="TreeGrafter"/>
</dbReference>
<feature type="domain" description="Raptor N-terminal CASPase-like" evidence="4">
    <location>
        <begin position="63"/>
        <end position="217"/>
    </location>
</feature>
<reference evidence="5 6" key="1">
    <citation type="journal article" date="2017" name="Curr. Biol.">
        <title>Genome architecture and evolution of a unichromosomal asexual nematode.</title>
        <authorList>
            <person name="Fradin H."/>
            <person name="Zegar C."/>
            <person name="Gutwein M."/>
            <person name="Lucas J."/>
            <person name="Kovtun M."/>
            <person name="Corcoran D."/>
            <person name="Baugh L.R."/>
            <person name="Kiontke K."/>
            <person name="Gunsalus K."/>
            <person name="Fitch D.H."/>
            <person name="Piano F."/>
        </authorList>
    </citation>
    <scope>NUCLEOTIDE SEQUENCE [LARGE SCALE GENOMIC DNA]</scope>
    <source>
        <strain evidence="5">PF1309</strain>
    </source>
</reference>
<dbReference type="GO" id="GO:0071230">
    <property type="term" value="P:cellular response to amino acid stimulus"/>
    <property type="evidence" value="ECO:0007669"/>
    <property type="project" value="TreeGrafter"/>
</dbReference>
<proteinExistence type="predicted"/>
<evidence type="ECO:0000256" key="3">
    <source>
        <dbReference type="SAM" id="MobiDB-lite"/>
    </source>
</evidence>
<dbReference type="InterPro" id="IPR016024">
    <property type="entry name" value="ARM-type_fold"/>
</dbReference>
<organism evidence="5 6">
    <name type="scientific">Diploscapter pachys</name>
    <dbReference type="NCBI Taxonomy" id="2018661"/>
    <lineage>
        <taxon>Eukaryota</taxon>
        <taxon>Metazoa</taxon>
        <taxon>Ecdysozoa</taxon>
        <taxon>Nematoda</taxon>
        <taxon>Chromadorea</taxon>
        <taxon>Rhabditida</taxon>
        <taxon>Rhabditina</taxon>
        <taxon>Rhabditomorpha</taxon>
        <taxon>Rhabditoidea</taxon>
        <taxon>Rhabditidae</taxon>
        <taxon>Diploscapter</taxon>
    </lineage>
</organism>
<dbReference type="GO" id="GO:0031931">
    <property type="term" value="C:TORC1 complex"/>
    <property type="evidence" value="ECO:0007669"/>
    <property type="project" value="InterPro"/>
</dbReference>
<feature type="compositionally biased region" description="Low complexity" evidence="3">
    <location>
        <begin position="989"/>
        <end position="998"/>
    </location>
</feature>
<dbReference type="OrthoDB" id="10262360at2759"/>
<dbReference type="Pfam" id="PF14538">
    <property type="entry name" value="Raptor_N"/>
    <property type="match status" value="1"/>
</dbReference>
<evidence type="ECO:0000256" key="2">
    <source>
        <dbReference type="ARBA" id="ARBA00022737"/>
    </source>
</evidence>
<dbReference type="GO" id="GO:0030674">
    <property type="term" value="F:protein-macromolecule adaptor activity"/>
    <property type="evidence" value="ECO:0007669"/>
    <property type="project" value="TreeGrafter"/>
</dbReference>
<evidence type="ECO:0000313" key="5">
    <source>
        <dbReference type="EMBL" id="PAV73012.1"/>
    </source>
</evidence>
<dbReference type="PANTHER" id="PTHR12848:SF16">
    <property type="entry name" value="REGULATORY-ASSOCIATED PROTEIN OF MTOR"/>
    <property type="match status" value="1"/>
</dbReference>
<evidence type="ECO:0000313" key="6">
    <source>
        <dbReference type="Proteomes" id="UP000218231"/>
    </source>
</evidence>
<dbReference type="PANTHER" id="PTHR12848">
    <property type="entry name" value="REGULATORY-ASSOCIATED PROTEIN OF MTOR"/>
    <property type="match status" value="1"/>
</dbReference>
<dbReference type="InterPro" id="IPR004083">
    <property type="entry name" value="Raptor"/>
</dbReference>
<dbReference type="GO" id="GO:0009267">
    <property type="term" value="P:cellular response to starvation"/>
    <property type="evidence" value="ECO:0007669"/>
    <property type="project" value="TreeGrafter"/>
</dbReference>
<dbReference type="Gene3D" id="1.25.10.10">
    <property type="entry name" value="Leucine-rich Repeat Variant"/>
    <property type="match status" value="1"/>
</dbReference>
<keyword evidence="1" id="KW-0853">WD repeat</keyword>
<dbReference type="AlphaFoldDB" id="A0A2A2KGM1"/>
<protein>
    <recommendedName>
        <fullName evidence="4">Raptor N-terminal CASPase-like domain-containing protein</fullName>
    </recommendedName>
</protein>
<name>A0A2A2KGM1_9BILA</name>
<evidence type="ECO:0000259" key="4">
    <source>
        <dbReference type="SMART" id="SM01302"/>
    </source>
</evidence>
<dbReference type="SMART" id="SM01302">
    <property type="entry name" value="Raptor_N"/>
    <property type="match status" value="1"/>
</dbReference>
<feature type="compositionally biased region" description="Acidic residues" evidence="3">
    <location>
        <begin position="938"/>
        <end position="948"/>
    </location>
</feature>
<dbReference type="GO" id="GO:0005737">
    <property type="term" value="C:cytoplasm"/>
    <property type="evidence" value="ECO:0007669"/>
    <property type="project" value="TreeGrafter"/>
</dbReference>
<dbReference type="InterPro" id="IPR011989">
    <property type="entry name" value="ARM-like"/>
</dbReference>
<dbReference type="SUPFAM" id="SSF48371">
    <property type="entry name" value="ARM repeat"/>
    <property type="match status" value="1"/>
</dbReference>
<keyword evidence="6" id="KW-1185">Reference proteome</keyword>
<feature type="compositionally biased region" description="Basic and acidic residues" evidence="3">
    <location>
        <begin position="971"/>
        <end position="981"/>
    </location>
</feature>
<accession>A0A2A2KGM1</accession>
<dbReference type="STRING" id="2018661.A0A2A2KGM1"/>
<feature type="compositionally biased region" description="Basic and acidic residues" evidence="3">
    <location>
        <begin position="1013"/>
        <end position="1022"/>
    </location>
</feature>